<evidence type="ECO:0000313" key="3">
    <source>
        <dbReference type="Proteomes" id="UP000050525"/>
    </source>
</evidence>
<evidence type="ECO:0000256" key="1">
    <source>
        <dbReference type="SAM" id="MobiDB-lite"/>
    </source>
</evidence>
<dbReference type="EMBL" id="AKHW03002623">
    <property type="protein sequence ID" value="KYO37653.1"/>
    <property type="molecule type" value="Genomic_DNA"/>
</dbReference>
<name>A0A151NLI1_ALLMI</name>
<evidence type="ECO:0000313" key="2">
    <source>
        <dbReference type="EMBL" id="KYO37653.1"/>
    </source>
</evidence>
<comment type="caution">
    <text evidence="2">The sequence shown here is derived from an EMBL/GenBank/DDBJ whole genome shotgun (WGS) entry which is preliminary data.</text>
</comment>
<organism evidence="2 3">
    <name type="scientific">Alligator mississippiensis</name>
    <name type="common">American alligator</name>
    <dbReference type="NCBI Taxonomy" id="8496"/>
    <lineage>
        <taxon>Eukaryota</taxon>
        <taxon>Metazoa</taxon>
        <taxon>Chordata</taxon>
        <taxon>Craniata</taxon>
        <taxon>Vertebrata</taxon>
        <taxon>Euteleostomi</taxon>
        <taxon>Archelosauria</taxon>
        <taxon>Archosauria</taxon>
        <taxon>Crocodylia</taxon>
        <taxon>Alligatoridae</taxon>
        <taxon>Alligatorinae</taxon>
        <taxon>Alligator</taxon>
    </lineage>
</organism>
<dbReference type="Proteomes" id="UP000050525">
    <property type="component" value="Unassembled WGS sequence"/>
</dbReference>
<gene>
    <name evidence="2" type="ORF">Y1Q_0004757</name>
</gene>
<dbReference type="AlphaFoldDB" id="A0A151NLI1"/>
<keyword evidence="3" id="KW-1185">Reference proteome</keyword>
<feature type="region of interest" description="Disordered" evidence="1">
    <location>
        <begin position="55"/>
        <end position="76"/>
    </location>
</feature>
<protein>
    <submittedName>
        <fullName evidence="2">Uncharacterized protein</fullName>
    </submittedName>
</protein>
<proteinExistence type="predicted"/>
<reference evidence="2 3" key="1">
    <citation type="journal article" date="2012" name="Genome Biol.">
        <title>Sequencing three crocodilian genomes to illuminate the evolution of archosaurs and amniotes.</title>
        <authorList>
            <person name="St John J.A."/>
            <person name="Braun E.L."/>
            <person name="Isberg S.R."/>
            <person name="Miles L.G."/>
            <person name="Chong A.Y."/>
            <person name="Gongora J."/>
            <person name="Dalzell P."/>
            <person name="Moran C."/>
            <person name="Bed'hom B."/>
            <person name="Abzhanov A."/>
            <person name="Burgess S.C."/>
            <person name="Cooksey A.M."/>
            <person name="Castoe T.A."/>
            <person name="Crawford N.G."/>
            <person name="Densmore L.D."/>
            <person name="Drew J.C."/>
            <person name="Edwards S.V."/>
            <person name="Faircloth B.C."/>
            <person name="Fujita M.K."/>
            <person name="Greenwold M.J."/>
            <person name="Hoffmann F.G."/>
            <person name="Howard J.M."/>
            <person name="Iguchi T."/>
            <person name="Janes D.E."/>
            <person name="Khan S.Y."/>
            <person name="Kohno S."/>
            <person name="de Koning A.J."/>
            <person name="Lance S.L."/>
            <person name="McCarthy F.M."/>
            <person name="McCormack J.E."/>
            <person name="Merchant M.E."/>
            <person name="Peterson D.G."/>
            <person name="Pollock D.D."/>
            <person name="Pourmand N."/>
            <person name="Raney B.J."/>
            <person name="Roessler K.A."/>
            <person name="Sanford J.R."/>
            <person name="Sawyer R.H."/>
            <person name="Schmidt C.J."/>
            <person name="Triplett E.W."/>
            <person name="Tuberville T.D."/>
            <person name="Venegas-Anaya M."/>
            <person name="Howard J.T."/>
            <person name="Jarvis E.D."/>
            <person name="Guillette L.J.Jr."/>
            <person name="Glenn T.C."/>
            <person name="Green R.E."/>
            <person name="Ray D.A."/>
        </authorList>
    </citation>
    <scope>NUCLEOTIDE SEQUENCE [LARGE SCALE GENOMIC DNA]</scope>
    <source>
        <strain evidence="2">KSC_2009_1</strain>
    </source>
</reference>
<sequence>MALFQKIIFIAEERPPRQQEETVNSWRPENLALQLKLDLLKCTVMLGAVKSIHGRRSKTAGGERIKQKKKKDAKKPFISVNHKTLKEKKKNYENSL</sequence>
<accession>A0A151NLI1</accession>